<dbReference type="AlphaFoldDB" id="A0A1F6P8P3"/>
<dbReference type="InterPro" id="IPR029063">
    <property type="entry name" value="SAM-dependent_MTases_sf"/>
</dbReference>
<evidence type="ECO:0000313" key="2">
    <source>
        <dbReference type="EMBL" id="OGH92343.1"/>
    </source>
</evidence>
<comment type="caution">
    <text evidence="2">The sequence shown here is derived from an EMBL/GenBank/DDBJ whole genome shotgun (WGS) entry which is preliminary data.</text>
</comment>
<dbReference type="Proteomes" id="UP000176634">
    <property type="component" value="Unassembled WGS sequence"/>
</dbReference>
<reference evidence="2 3" key="1">
    <citation type="journal article" date="2016" name="Nat. Commun.">
        <title>Thousands of microbial genomes shed light on interconnected biogeochemical processes in an aquifer system.</title>
        <authorList>
            <person name="Anantharaman K."/>
            <person name="Brown C.T."/>
            <person name="Hug L.A."/>
            <person name="Sharon I."/>
            <person name="Castelle C.J."/>
            <person name="Probst A.J."/>
            <person name="Thomas B.C."/>
            <person name="Singh A."/>
            <person name="Wilkins M.J."/>
            <person name="Karaoz U."/>
            <person name="Brodie E.L."/>
            <person name="Williams K.H."/>
            <person name="Hubbard S.S."/>
            <person name="Banfield J.F."/>
        </authorList>
    </citation>
    <scope>NUCLEOTIDE SEQUENCE [LARGE SCALE GENOMIC DNA]</scope>
</reference>
<evidence type="ECO:0000313" key="3">
    <source>
        <dbReference type="Proteomes" id="UP000176634"/>
    </source>
</evidence>
<protein>
    <recommendedName>
        <fullName evidence="1">Methyltransferase domain-containing protein</fullName>
    </recommendedName>
</protein>
<feature type="domain" description="Methyltransferase" evidence="1">
    <location>
        <begin position="21"/>
        <end position="134"/>
    </location>
</feature>
<dbReference type="Pfam" id="PF13847">
    <property type="entry name" value="Methyltransf_31"/>
    <property type="match status" value="1"/>
</dbReference>
<dbReference type="STRING" id="1798705.A2563_05165"/>
<dbReference type="InterPro" id="IPR025714">
    <property type="entry name" value="Methyltranfer_dom"/>
</dbReference>
<dbReference type="Gene3D" id="3.40.50.150">
    <property type="entry name" value="Vaccinia Virus protein VP39"/>
    <property type="match status" value="1"/>
</dbReference>
<sequence length="182" mass="19879">MAHSGTALIDPYKIFERISLSAGQRVADLGCGRTGHFVFPAAKAVTDKGVIYAVDVVKNILESIKSTARSEGFDNVQTIWSNIELPGKTPIPDGSLDVCFYVNVLFQLKNKPGALQEGARMLKKGGYLVVVDWAKKLGMLGPSADLMVDPDAVVEVATKQNLKFIDKMFPGDYHFSLIFEKV</sequence>
<dbReference type="SUPFAM" id="SSF53335">
    <property type="entry name" value="S-adenosyl-L-methionine-dependent methyltransferases"/>
    <property type="match status" value="1"/>
</dbReference>
<name>A0A1F6P8P3_9BACT</name>
<accession>A0A1F6P8P3</accession>
<organism evidence="2 3">
    <name type="scientific">Candidatus Magasanikbacteria bacterium RIFOXYD1_FULL_40_23</name>
    <dbReference type="NCBI Taxonomy" id="1798705"/>
    <lineage>
        <taxon>Bacteria</taxon>
        <taxon>Candidatus Magasanikiibacteriota</taxon>
    </lineage>
</organism>
<dbReference type="CDD" id="cd02440">
    <property type="entry name" value="AdoMet_MTases"/>
    <property type="match status" value="1"/>
</dbReference>
<dbReference type="EMBL" id="MFRA01000006">
    <property type="protein sequence ID" value="OGH92343.1"/>
    <property type="molecule type" value="Genomic_DNA"/>
</dbReference>
<gene>
    <name evidence="2" type="ORF">A2563_05165</name>
</gene>
<evidence type="ECO:0000259" key="1">
    <source>
        <dbReference type="Pfam" id="PF13847"/>
    </source>
</evidence>
<proteinExistence type="predicted"/>